<evidence type="ECO:0000256" key="1">
    <source>
        <dbReference type="SAM" id="MobiDB-lite"/>
    </source>
</evidence>
<dbReference type="PANTHER" id="PTHR23317:SF76">
    <property type="entry name" value="LD20667P"/>
    <property type="match status" value="1"/>
</dbReference>
<gene>
    <name evidence="2" type="ORF">Pyn_03345</name>
</gene>
<dbReference type="EMBL" id="PJQY01001457">
    <property type="protein sequence ID" value="PQQ02466.1"/>
    <property type="molecule type" value="Genomic_DNA"/>
</dbReference>
<evidence type="ECO:0000313" key="3">
    <source>
        <dbReference type="Proteomes" id="UP000250321"/>
    </source>
</evidence>
<proteinExistence type="predicted"/>
<feature type="region of interest" description="Disordered" evidence="1">
    <location>
        <begin position="78"/>
        <end position="115"/>
    </location>
</feature>
<accession>A0A314ZKF1</accession>
<protein>
    <submittedName>
        <fullName evidence="2">Guanine nucleotide exchange factor SPIKE 1</fullName>
    </submittedName>
</protein>
<organism evidence="2 3">
    <name type="scientific">Prunus yedoensis var. nudiflora</name>
    <dbReference type="NCBI Taxonomy" id="2094558"/>
    <lineage>
        <taxon>Eukaryota</taxon>
        <taxon>Viridiplantae</taxon>
        <taxon>Streptophyta</taxon>
        <taxon>Embryophyta</taxon>
        <taxon>Tracheophyta</taxon>
        <taxon>Spermatophyta</taxon>
        <taxon>Magnoliopsida</taxon>
        <taxon>eudicotyledons</taxon>
        <taxon>Gunneridae</taxon>
        <taxon>Pentapetalae</taxon>
        <taxon>rosids</taxon>
        <taxon>fabids</taxon>
        <taxon>Rosales</taxon>
        <taxon>Rosaceae</taxon>
        <taxon>Amygdaloideae</taxon>
        <taxon>Amygdaleae</taxon>
        <taxon>Prunus</taxon>
    </lineage>
</organism>
<dbReference type="STRING" id="2094558.A0A314ZKF1"/>
<dbReference type="GO" id="GO:0007264">
    <property type="term" value="P:small GTPase-mediated signal transduction"/>
    <property type="evidence" value="ECO:0007669"/>
    <property type="project" value="InterPro"/>
</dbReference>
<dbReference type="InterPro" id="IPR026791">
    <property type="entry name" value="DOCK"/>
</dbReference>
<dbReference type="PANTHER" id="PTHR23317">
    <property type="entry name" value="DEDICATOR OF CYTOKINESIS DOCK"/>
    <property type="match status" value="1"/>
</dbReference>
<keyword evidence="3" id="KW-1185">Reference proteome</keyword>
<dbReference type="OrthoDB" id="47328at2759"/>
<dbReference type="GO" id="GO:0005085">
    <property type="term" value="F:guanyl-nucleotide exchange factor activity"/>
    <property type="evidence" value="ECO:0007669"/>
    <property type="project" value="InterPro"/>
</dbReference>
<comment type="caution">
    <text evidence="2">The sequence shown here is derived from an EMBL/GenBank/DDBJ whole genome shotgun (WGS) entry which is preliminary data.</text>
</comment>
<reference evidence="2 3" key="1">
    <citation type="submission" date="2018-02" db="EMBL/GenBank/DDBJ databases">
        <title>Draft genome of wild Prunus yedoensis var. nudiflora.</title>
        <authorList>
            <person name="Baek S."/>
            <person name="Kim J.-H."/>
            <person name="Choi K."/>
            <person name="Kim G.-B."/>
            <person name="Cho A."/>
            <person name="Jang H."/>
            <person name="Shin C.-H."/>
            <person name="Yu H.-J."/>
            <person name="Mun J.-H."/>
        </authorList>
    </citation>
    <scope>NUCLEOTIDE SEQUENCE [LARGE SCALE GENOMIC DNA]</scope>
    <source>
        <strain evidence="3">cv. Jeju island</strain>
        <tissue evidence="2">Leaf</tissue>
    </source>
</reference>
<dbReference type="Proteomes" id="UP000250321">
    <property type="component" value="Unassembled WGS sequence"/>
</dbReference>
<sequence length="241" mass="27788">MLNLRPRRDSTPYTTKWQNKFEENLEQWPHLKELVQCYTTDWVKDENKYGHYESVGPPSFQNQIYEGPDTDIETEMHLSSARRTKVEDTTDDDVPSTSGRQFMDTTVSDSHSGQSPLPAYEPAFDWENERSMIFGQRVPETPISHGLKISVKVLSLSFQAGLAEPFYGTICLYNRERREKLSEDFYFRHASTEKKDISFEPRGIFYLDAPSSSVCLLIQLEKHATEEGGVTPSVYSRKEPI</sequence>
<name>A0A314ZKF1_PRUYE</name>
<evidence type="ECO:0000313" key="2">
    <source>
        <dbReference type="EMBL" id="PQQ02466.1"/>
    </source>
</evidence>
<feature type="compositionally biased region" description="Polar residues" evidence="1">
    <location>
        <begin position="95"/>
        <end position="115"/>
    </location>
</feature>
<dbReference type="AlphaFoldDB" id="A0A314ZKF1"/>